<dbReference type="PANTHER" id="PTHR43649">
    <property type="entry name" value="ARABINOSE-BINDING PROTEIN-RELATED"/>
    <property type="match status" value="1"/>
</dbReference>
<dbReference type="GO" id="GO:0042597">
    <property type="term" value="C:periplasmic space"/>
    <property type="evidence" value="ECO:0007669"/>
    <property type="project" value="UniProtKB-SubCell"/>
</dbReference>
<feature type="signal peptide" evidence="8">
    <location>
        <begin position="1"/>
        <end position="26"/>
    </location>
</feature>
<evidence type="ECO:0000256" key="8">
    <source>
        <dbReference type="SAM" id="SignalP"/>
    </source>
</evidence>
<evidence type="ECO:0000313" key="11">
    <source>
        <dbReference type="Proteomes" id="UP000292307"/>
    </source>
</evidence>
<dbReference type="Proteomes" id="UP000628442">
    <property type="component" value="Unassembled WGS sequence"/>
</dbReference>
<gene>
    <name evidence="10" type="ORF">EYF70_14295</name>
    <name evidence="9" type="ORF">GCM10007387_21020</name>
</gene>
<evidence type="ECO:0000313" key="9">
    <source>
        <dbReference type="EMBL" id="GGY38803.1"/>
    </source>
</evidence>
<dbReference type="Proteomes" id="UP000292307">
    <property type="component" value="Chromosome"/>
</dbReference>
<dbReference type="PANTHER" id="PTHR43649:SF28">
    <property type="entry name" value="BINDING PROTEIN COMPONENT OF ABC SUGAR TRANSPORTER-RELATED"/>
    <property type="match status" value="1"/>
</dbReference>
<evidence type="ECO:0000256" key="3">
    <source>
        <dbReference type="ARBA" id="ARBA00022448"/>
    </source>
</evidence>
<dbReference type="SUPFAM" id="SSF53850">
    <property type="entry name" value="Periplasmic binding protein-like II"/>
    <property type="match status" value="1"/>
</dbReference>
<dbReference type="Pfam" id="PF01547">
    <property type="entry name" value="SBP_bac_1"/>
    <property type="match status" value="1"/>
</dbReference>
<name>A0A411WYX5_9BURK</name>
<evidence type="ECO:0000256" key="7">
    <source>
        <dbReference type="SAM" id="MobiDB-lite"/>
    </source>
</evidence>
<sequence>MNKATPGAVARAAALALAWSLPPAQATQQPAAPQPSAKASARAPAGAPLKATVSHWWTSGGESAAIRQFADAYTRAGGQWIDQAVAGADQSRASTINRIVGGNAPVAAQFNTSKQFRDIVDQGLLNNLDDVAARGNWDNILPRTIIDAIKINGHYYAAPVDIHMPAWFFYSKAAYAKAGIQAEPKSWEEFVAQLERLKKAGLIPLAFGGQVWQEKIVFDAIFALVGGPELYLKIYRDRDLRAVASPAFRDVLVKFKALRAYTDPGSPGRNWNDATALVVSGRAGVQIMGDWAKGEFTSAGQVAGKHFGCFPGFGPRPPYMVAGDAFVFPKTAKPQIVQAQKLLATVMTAPGPQAEFSARKGSIPIRPDVDMSKLDVCARMGIEIMQDKARQLPNAEMLLDPDLNGALQDVLTNYWNRNETPERAQQAFAQAIRDNTW</sequence>
<accession>A0A411WYX5</accession>
<dbReference type="EMBL" id="CP036401">
    <property type="protein sequence ID" value="QBI01893.1"/>
    <property type="molecule type" value="Genomic_DNA"/>
</dbReference>
<evidence type="ECO:0000256" key="4">
    <source>
        <dbReference type="ARBA" id="ARBA00022729"/>
    </source>
</evidence>
<dbReference type="OrthoDB" id="5580590at2"/>
<feature type="region of interest" description="Disordered" evidence="7">
    <location>
        <begin position="26"/>
        <end position="45"/>
    </location>
</feature>
<reference evidence="9" key="1">
    <citation type="journal article" date="2014" name="Int. J. Syst. Evol. Microbiol.">
        <title>Complete genome sequence of Corynebacterium casei LMG S-19264T (=DSM 44701T), isolated from a smear-ripened cheese.</title>
        <authorList>
            <consortium name="US DOE Joint Genome Institute (JGI-PGF)"/>
            <person name="Walter F."/>
            <person name="Albersmeier A."/>
            <person name="Kalinowski J."/>
            <person name="Ruckert C."/>
        </authorList>
    </citation>
    <scope>NUCLEOTIDE SEQUENCE</scope>
    <source>
        <strain evidence="9">KCTC 12343</strain>
    </source>
</reference>
<reference evidence="10 11" key="2">
    <citation type="submission" date="2019-02" db="EMBL/GenBank/DDBJ databases">
        <title>Draft Genome Sequences of Six Type Strains of the Genus Massilia.</title>
        <authorList>
            <person name="Miess H."/>
            <person name="Frediansyhah A."/>
            <person name="Gross H."/>
        </authorList>
    </citation>
    <scope>NUCLEOTIDE SEQUENCE [LARGE SCALE GENOMIC DNA]</scope>
    <source>
        <strain evidence="10 11">DSM 17472</strain>
    </source>
</reference>
<comment type="function">
    <text evidence="5">Part of a binding-protein-dependent transport system for a sugar.</text>
</comment>
<organism evidence="9 12">
    <name type="scientific">Pseudoduganella albidiflava</name>
    <dbReference type="NCBI Taxonomy" id="321983"/>
    <lineage>
        <taxon>Bacteria</taxon>
        <taxon>Pseudomonadati</taxon>
        <taxon>Pseudomonadota</taxon>
        <taxon>Betaproteobacteria</taxon>
        <taxon>Burkholderiales</taxon>
        <taxon>Oxalobacteraceae</taxon>
        <taxon>Telluria group</taxon>
        <taxon>Pseudoduganella</taxon>
    </lineage>
</organism>
<evidence type="ECO:0000313" key="12">
    <source>
        <dbReference type="Proteomes" id="UP000628442"/>
    </source>
</evidence>
<protein>
    <recommendedName>
        <fullName evidence="6">Probable sugar-binding periplasmic protein</fullName>
    </recommendedName>
</protein>
<keyword evidence="3" id="KW-0813">Transport</keyword>
<evidence type="ECO:0000313" key="10">
    <source>
        <dbReference type="EMBL" id="QBI01893.1"/>
    </source>
</evidence>
<dbReference type="AlphaFoldDB" id="A0A411WYX5"/>
<keyword evidence="4 8" id="KW-0732">Signal</keyword>
<dbReference type="EMBL" id="BMWV01000004">
    <property type="protein sequence ID" value="GGY38803.1"/>
    <property type="molecule type" value="Genomic_DNA"/>
</dbReference>
<evidence type="ECO:0000256" key="2">
    <source>
        <dbReference type="ARBA" id="ARBA00008520"/>
    </source>
</evidence>
<dbReference type="Gene3D" id="3.40.190.10">
    <property type="entry name" value="Periplasmic binding protein-like II"/>
    <property type="match status" value="2"/>
</dbReference>
<comment type="subcellular location">
    <subcellularLocation>
        <location evidence="1">Periplasm</location>
    </subcellularLocation>
</comment>
<evidence type="ECO:0000256" key="1">
    <source>
        <dbReference type="ARBA" id="ARBA00004418"/>
    </source>
</evidence>
<evidence type="ECO:0000256" key="6">
    <source>
        <dbReference type="ARBA" id="ARBA00049753"/>
    </source>
</evidence>
<dbReference type="InterPro" id="IPR006059">
    <property type="entry name" value="SBP"/>
</dbReference>
<comment type="similarity">
    <text evidence="2">Belongs to the bacterial solute-binding protein 1 family.</text>
</comment>
<dbReference type="RefSeq" id="WP_131146011.1">
    <property type="nucleotide sequence ID" value="NZ_BMWV01000004.1"/>
</dbReference>
<keyword evidence="11" id="KW-1185">Reference proteome</keyword>
<feature type="chain" id="PRO_5044601752" description="Probable sugar-binding periplasmic protein" evidence="8">
    <location>
        <begin position="27"/>
        <end position="437"/>
    </location>
</feature>
<dbReference type="InterPro" id="IPR050490">
    <property type="entry name" value="Bact_solute-bd_prot1"/>
</dbReference>
<evidence type="ECO:0000256" key="5">
    <source>
        <dbReference type="ARBA" id="ARBA00049629"/>
    </source>
</evidence>
<proteinExistence type="inferred from homology"/>
<reference evidence="9" key="3">
    <citation type="submission" date="2022-12" db="EMBL/GenBank/DDBJ databases">
        <authorList>
            <person name="Sun Q."/>
            <person name="Kim S."/>
        </authorList>
    </citation>
    <scope>NUCLEOTIDE SEQUENCE</scope>
    <source>
        <strain evidence="9">KCTC 12343</strain>
    </source>
</reference>